<dbReference type="EMBL" id="CAUYUJ010014714">
    <property type="protein sequence ID" value="CAK0845069.1"/>
    <property type="molecule type" value="Genomic_DNA"/>
</dbReference>
<evidence type="ECO:0000256" key="4">
    <source>
        <dbReference type="SAM" id="MobiDB-lite"/>
    </source>
</evidence>
<keyword evidence="5" id="KW-1133">Transmembrane helix</keyword>
<evidence type="ECO:0000259" key="6">
    <source>
        <dbReference type="PROSITE" id="PS51841"/>
    </source>
</evidence>
<protein>
    <recommendedName>
        <fullName evidence="6">LTD domain-containing protein</fullName>
    </recommendedName>
</protein>
<dbReference type="SUPFAM" id="SSF56219">
    <property type="entry name" value="DNase I-like"/>
    <property type="match status" value="1"/>
</dbReference>
<evidence type="ECO:0000313" key="8">
    <source>
        <dbReference type="Proteomes" id="UP001189429"/>
    </source>
</evidence>
<dbReference type="InterPro" id="IPR036691">
    <property type="entry name" value="Endo/exonu/phosph_ase_sf"/>
</dbReference>
<keyword evidence="5" id="KW-0472">Membrane</keyword>
<evidence type="ECO:0000256" key="5">
    <source>
        <dbReference type="SAM" id="Phobius"/>
    </source>
</evidence>
<evidence type="ECO:0000256" key="2">
    <source>
        <dbReference type="ARBA" id="ARBA00022722"/>
    </source>
</evidence>
<dbReference type="InterPro" id="IPR005135">
    <property type="entry name" value="Endo/exonuclease/phosphatase"/>
</dbReference>
<evidence type="ECO:0000256" key="3">
    <source>
        <dbReference type="ARBA" id="ARBA00022801"/>
    </source>
</evidence>
<dbReference type="InterPro" id="IPR001322">
    <property type="entry name" value="Lamin_tail_dom"/>
</dbReference>
<dbReference type="Pfam" id="PF03372">
    <property type="entry name" value="Exo_endo_phos"/>
    <property type="match status" value="1"/>
</dbReference>
<accession>A0ABN9TIS8</accession>
<name>A0ABN9TIS8_9DINO</name>
<proteinExistence type="inferred from homology"/>
<dbReference type="Proteomes" id="UP001189429">
    <property type="component" value="Unassembled WGS sequence"/>
</dbReference>
<gene>
    <name evidence="7" type="ORF">PCOR1329_LOCUS38978</name>
</gene>
<keyword evidence="2" id="KW-0540">Nuclease</keyword>
<dbReference type="PRINTS" id="PR00130">
    <property type="entry name" value="DNASEI"/>
</dbReference>
<evidence type="ECO:0000256" key="1">
    <source>
        <dbReference type="ARBA" id="ARBA00007359"/>
    </source>
</evidence>
<sequence length="533" mass="57120">MQQQQQQQQQQQEQDAGALLPAGYSAIDTTSLWTATRCVVDAAASRRWPHMFFRGRLTTVMVVLAMALVASAAVIGRPRRPTGGNGTPALRTLATACAGSGPLVINEVVPDPSGSGKEWVEVYNPTSNSMDVSGWKLVEKTGSAGRWVSSTIPACSYAIVEFSRKLNNGGDALTLIDESGSTVDVFKYTSSVIGKSWARQPDGGAWGLEPQSPSRSKQNPAAPSADDASRRGCAQCDDGLCLGSWNIQNFGASKGGRPAVMAAIRSVMGRYDVAAVQELSQMPREPFVCGDNTESTICASRPSEDGYTVAASPRIGDEQYAVILRDAAARPVRGATYPDIAGVHSRPPHAFEIDVAGEAPWRLVLALTHTSPSSAEAEVQNFPDVLSWMRSNFSRGSRGDLRLAIVGDFNADGGYFKDEEEWPDSQLGPEWAGYSLLIGNDVDTTVADNDHTYDRIIADATLAEKAGPPSVFSLEDMDLSEVLSEGCRDGYVPSFACQQSLEGIEWVDVPPAVKKSLAKELSDHNPIEICLRG</sequence>
<feature type="compositionally biased region" description="Polar residues" evidence="4">
    <location>
        <begin position="211"/>
        <end position="221"/>
    </location>
</feature>
<dbReference type="InterPro" id="IPR036415">
    <property type="entry name" value="Lamin_tail_dom_sf"/>
</dbReference>
<dbReference type="PANTHER" id="PTHR11371:SF31">
    <property type="entry name" value="EXTRACELLULAR NUCLEASE"/>
    <property type="match status" value="1"/>
</dbReference>
<organism evidence="7 8">
    <name type="scientific">Prorocentrum cordatum</name>
    <dbReference type="NCBI Taxonomy" id="2364126"/>
    <lineage>
        <taxon>Eukaryota</taxon>
        <taxon>Sar</taxon>
        <taxon>Alveolata</taxon>
        <taxon>Dinophyceae</taxon>
        <taxon>Prorocentrales</taxon>
        <taxon>Prorocentraceae</taxon>
        <taxon>Prorocentrum</taxon>
    </lineage>
</organism>
<dbReference type="InterPro" id="IPR016202">
    <property type="entry name" value="DNase_I"/>
</dbReference>
<comment type="similarity">
    <text evidence="1">Belongs to the DNase I family.</text>
</comment>
<evidence type="ECO:0000313" key="7">
    <source>
        <dbReference type="EMBL" id="CAK0845069.1"/>
    </source>
</evidence>
<reference evidence="7" key="1">
    <citation type="submission" date="2023-10" db="EMBL/GenBank/DDBJ databases">
        <authorList>
            <person name="Chen Y."/>
            <person name="Shah S."/>
            <person name="Dougan E. K."/>
            <person name="Thang M."/>
            <person name="Chan C."/>
        </authorList>
    </citation>
    <scope>NUCLEOTIDE SEQUENCE [LARGE SCALE GENOMIC DNA]</scope>
</reference>
<keyword evidence="8" id="KW-1185">Reference proteome</keyword>
<feature type="transmembrane region" description="Helical" evidence="5">
    <location>
        <begin position="57"/>
        <end position="75"/>
    </location>
</feature>
<dbReference type="Pfam" id="PF00932">
    <property type="entry name" value="LTD"/>
    <property type="match status" value="1"/>
</dbReference>
<dbReference type="SMART" id="SM00476">
    <property type="entry name" value="DNaseIc"/>
    <property type="match status" value="1"/>
</dbReference>
<comment type="caution">
    <text evidence="7">The sequence shown here is derived from an EMBL/GenBank/DDBJ whole genome shotgun (WGS) entry which is preliminary data.</text>
</comment>
<feature type="domain" description="LTD" evidence="6">
    <location>
        <begin position="91"/>
        <end position="190"/>
    </location>
</feature>
<dbReference type="PANTHER" id="PTHR11371">
    <property type="entry name" value="DEOXYRIBONUCLEASE"/>
    <property type="match status" value="1"/>
</dbReference>
<dbReference type="PROSITE" id="PS51841">
    <property type="entry name" value="LTD"/>
    <property type="match status" value="1"/>
</dbReference>
<dbReference type="Gene3D" id="3.60.10.10">
    <property type="entry name" value="Endonuclease/exonuclease/phosphatase"/>
    <property type="match status" value="1"/>
</dbReference>
<feature type="region of interest" description="Disordered" evidence="4">
    <location>
        <begin position="200"/>
        <end position="230"/>
    </location>
</feature>
<keyword evidence="3" id="KW-0378">Hydrolase</keyword>
<dbReference type="SUPFAM" id="SSF74853">
    <property type="entry name" value="Lamin A/C globular tail domain"/>
    <property type="match status" value="1"/>
</dbReference>
<keyword evidence="5" id="KW-0812">Transmembrane</keyword>